<dbReference type="Proteomes" id="UP000006643">
    <property type="component" value="Unassembled WGS sequence"/>
</dbReference>
<dbReference type="VEuPathDB" id="FungiDB:PITG_16172"/>
<keyword evidence="2" id="KW-1185">Reference proteome</keyword>
<dbReference type="AlphaFoldDB" id="D0NTA8"/>
<dbReference type="HOGENOM" id="CLU_1850468_0_0_1"/>
<gene>
    <name evidence="1" type="ORF">PITG_16172</name>
</gene>
<dbReference type="RefSeq" id="XP_002897589.1">
    <property type="nucleotide sequence ID" value="XM_002897543.1"/>
</dbReference>
<reference evidence="2" key="1">
    <citation type="journal article" date="2009" name="Nature">
        <title>Genome sequence and analysis of the Irish potato famine pathogen Phytophthora infestans.</title>
        <authorList>
            <consortium name="The Broad Institute Genome Sequencing Platform"/>
            <person name="Haas B.J."/>
            <person name="Kamoun S."/>
            <person name="Zody M.C."/>
            <person name="Jiang R.H."/>
            <person name="Handsaker R.E."/>
            <person name="Cano L.M."/>
            <person name="Grabherr M."/>
            <person name="Kodira C.D."/>
            <person name="Raffaele S."/>
            <person name="Torto-Alalibo T."/>
            <person name="Bozkurt T.O."/>
            <person name="Ah-Fong A.M."/>
            <person name="Alvarado L."/>
            <person name="Anderson V.L."/>
            <person name="Armstrong M.R."/>
            <person name="Avrova A."/>
            <person name="Baxter L."/>
            <person name="Beynon J."/>
            <person name="Boevink P.C."/>
            <person name="Bollmann S.R."/>
            <person name="Bos J.I."/>
            <person name="Bulone V."/>
            <person name="Cai G."/>
            <person name="Cakir C."/>
            <person name="Carrington J.C."/>
            <person name="Chawner M."/>
            <person name="Conti L."/>
            <person name="Costanzo S."/>
            <person name="Ewan R."/>
            <person name="Fahlgren N."/>
            <person name="Fischbach M.A."/>
            <person name="Fugelstad J."/>
            <person name="Gilroy E.M."/>
            <person name="Gnerre S."/>
            <person name="Green P.J."/>
            <person name="Grenville-Briggs L.J."/>
            <person name="Griffith J."/>
            <person name="Grunwald N.J."/>
            <person name="Horn K."/>
            <person name="Horner N.R."/>
            <person name="Hu C.H."/>
            <person name="Huitema E."/>
            <person name="Jeong D.H."/>
            <person name="Jones A.M."/>
            <person name="Jones J.D."/>
            <person name="Jones R.W."/>
            <person name="Karlsson E.K."/>
            <person name="Kunjeti S.G."/>
            <person name="Lamour K."/>
            <person name="Liu Z."/>
            <person name="Ma L."/>
            <person name="Maclean D."/>
            <person name="Chibucos M.C."/>
            <person name="McDonald H."/>
            <person name="McWalters J."/>
            <person name="Meijer H.J."/>
            <person name="Morgan W."/>
            <person name="Morris P.F."/>
            <person name="Munro C.A."/>
            <person name="O'Neill K."/>
            <person name="Ospina-Giraldo M."/>
            <person name="Pinzon A."/>
            <person name="Pritchard L."/>
            <person name="Ramsahoye B."/>
            <person name="Ren Q."/>
            <person name="Restrepo S."/>
            <person name="Roy S."/>
            <person name="Sadanandom A."/>
            <person name="Savidor A."/>
            <person name="Schornack S."/>
            <person name="Schwartz D.C."/>
            <person name="Schumann U.D."/>
            <person name="Schwessinger B."/>
            <person name="Seyer L."/>
            <person name="Sharpe T."/>
            <person name="Silvar C."/>
            <person name="Song J."/>
            <person name="Studholme D.J."/>
            <person name="Sykes S."/>
            <person name="Thines M."/>
            <person name="van de Vondervoort P.J."/>
            <person name="Phuntumart V."/>
            <person name="Wawra S."/>
            <person name="Weide R."/>
            <person name="Win J."/>
            <person name="Young C."/>
            <person name="Zhou S."/>
            <person name="Fry W."/>
            <person name="Meyers B.C."/>
            <person name="van West P."/>
            <person name="Ristaino J."/>
            <person name="Govers F."/>
            <person name="Birch P.R."/>
            <person name="Whisson S.C."/>
            <person name="Judelson H.S."/>
            <person name="Nusbaum C."/>
        </authorList>
    </citation>
    <scope>NUCLEOTIDE SEQUENCE [LARGE SCALE GENOMIC DNA]</scope>
    <source>
        <strain evidence="2">T30-4</strain>
    </source>
</reference>
<dbReference type="KEGG" id="pif:PITG_16172"/>
<evidence type="ECO:0000313" key="2">
    <source>
        <dbReference type="Proteomes" id="UP000006643"/>
    </source>
</evidence>
<protein>
    <submittedName>
        <fullName evidence="1">Uncharacterized protein</fullName>
    </submittedName>
</protein>
<dbReference type="InParanoid" id="D0NTA8"/>
<dbReference type="EMBL" id="DS028160">
    <property type="protein sequence ID" value="EEY64859.1"/>
    <property type="molecule type" value="Genomic_DNA"/>
</dbReference>
<dbReference type="OMA" id="KKEMKQC"/>
<evidence type="ECO:0000313" key="1">
    <source>
        <dbReference type="EMBL" id="EEY64859.1"/>
    </source>
</evidence>
<sequence>MSEIQAIVERVINDTLPDIDMLFGKKLRLNMSETDVNERVLQYFMLCNELIEEHGLVTCFEGQHGQKEKCKLLIESLTPSELKADVQTAIRFQSTEARSDELKLHDLILEKALEQDRDFRLTRMAVASVAHMNLRVGMSIERHDL</sequence>
<dbReference type="OrthoDB" id="126604at2759"/>
<accession>D0NTA8</accession>
<name>D0NTA8_PHYIT</name>
<proteinExistence type="predicted"/>
<dbReference type="GeneID" id="9465348"/>
<organism evidence="1 2">
    <name type="scientific">Phytophthora infestans (strain T30-4)</name>
    <name type="common">Potato late blight agent</name>
    <dbReference type="NCBI Taxonomy" id="403677"/>
    <lineage>
        <taxon>Eukaryota</taxon>
        <taxon>Sar</taxon>
        <taxon>Stramenopiles</taxon>
        <taxon>Oomycota</taxon>
        <taxon>Peronosporomycetes</taxon>
        <taxon>Peronosporales</taxon>
        <taxon>Peronosporaceae</taxon>
        <taxon>Phytophthora</taxon>
    </lineage>
</organism>